<organism evidence="7 8">
    <name type="scientific">Draconibacterium sediminis</name>
    <dbReference type="NCBI Taxonomy" id="1544798"/>
    <lineage>
        <taxon>Bacteria</taxon>
        <taxon>Pseudomonadati</taxon>
        <taxon>Bacteroidota</taxon>
        <taxon>Bacteroidia</taxon>
        <taxon>Marinilabiliales</taxon>
        <taxon>Prolixibacteraceae</taxon>
        <taxon>Draconibacterium</taxon>
    </lineage>
</organism>
<dbReference type="RefSeq" id="WP_045031514.1">
    <property type="nucleotide sequence ID" value="NZ_JRHC01000004.1"/>
</dbReference>
<comment type="similarity">
    <text evidence="5">Belongs to the class-II pyridoxal-phosphate-dependent aminotransferase family. MalY/PatB cystathionine beta-lyase subfamily.</text>
</comment>
<dbReference type="AlphaFoldDB" id="A0A0D8J7Y4"/>
<dbReference type="STRING" id="1544798.LH29_16515"/>
<dbReference type="InterPro" id="IPR015422">
    <property type="entry name" value="PyrdxlP-dep_Trfase_small"/>
</dbReference>
<dbReference type="InterPro" id="IPR051798">
    <property type="entry name" value="Class-II_PLP-Dep_Aminotrans"/>
</dbReference>
<dbReference type="OrthoDB" id="9802872at2"/>
<keyword evidence="3" id="KW-0663">Pyridoxal phosphate</keyword>
<proteinExistence type="inferred from homology"/>
<dbReference type="PANTHER" id="PTHR43525">
    <property type="entry name" value="PROTEIN MALY"/>
    <property type="match status" value="1"/>
</dbReference>
<accession>A0A0D8J7Y4</accession>
<comment type="caution">
    <text evidence="7">The sequence shown here is derived from an EMBL/GenBank/DDBJ whole genome shotgun (WGS) entry which is preliminary data.</text>
</comment>
<sequence>MQQYDFDEIVPRKGTNCLKHDALERFFNSADALPLWVADMDFKTPDFIVNAIKERAEHEIYGYTFRSDSYYEAVINWMSRRHQWDIKKEWISFSPGVVAGLTYAIESFSKPGDGVIVQPPVYFPFFDSVKGTNRKMIQNPLKMENGRYTFDLEDLKSKIDANTKLLLLCNPQNPGGMVWTREELVALTDICLENNIMIISDEIHSDLIYKGHKHIPLATLSEEVAQNCMVSMAPSKTFNVAGLTSSLVIIPNKRKLAAYERTIGVGHLHMGNIFGTVALEAAYTHGDEWLAQLLDYLWGNYQLLESFIQEKLPRVKVMKPEATYLIWMDFSDYGMKNEELAKFTVEKAGVALNDGGRFGIGGDGFLRLNIGCPRSVLQEALNRLEKAFG</sequence>
<dbReference type="InterPro" id="IPR015421">
    <property type="entry name" value="PyrdxlP-dep_Trfase_major"/>
</dbReference>
<dbReference type="InterPro" id="IPR027619">
    <property type="entry name" value="C-S_lyase_PatB-like"/>
</dbReference>
<dbReference type="EMBL" id="JRHC01000004">
    <property type="protein sequence ID" value="KJF42992.1"/>
    <property type="molecule type" value="Genomic_DNA"/>
</dbReference>
<keyword evidence="4 7" id="KW-0456">Lyase</keyword>
<name>A0A0D8J7Y4_9BACT</name>
<keyword evidence="8" id="KW-1185">Reference proteome</keyword>
<dbReference type="Gene3D" id="3.90.1150.10">
    <property type="entry name" value="Aspartate Aminotransferase, domain 1"/>
    <property type="match status" value="1"/>
</dbReference>
<evidence type="ECO:0000313" key="7">
    <source>
        <dbReference type="EMBL" id="KJF42992.1"/>
    </source>
</evidence>
<reference evidence="7 8" key="1">
    <citation type="submission" date="2014-09" db="EMBL/GenBank/DDBJ databases">
        <title>Draft Genome Sequence of Draconibacterium sp. JN14CK-3.</title>
        <authorList>
            <person name="Dong C."/>
            <person name="Lai Q."/>
            <person name="Shao Z."/>
        </authorList>
    </citation>
    <scope>NUCLEOTIDE SEQUENCE [LARGE SCALE GENOMIC DNA]</scope>
    <source>
        <strain evidence="7 8">JN14CK-3</strain>
    </source>
</reference>
<dbReference type="Proteomes" id="UP000032544">
    <property type="component" value="Unassembled WGS sequence"/>
</dbReference>
<dbReference type="InterPro" id="IPR015424">
    <property type="entry name" value="PyrdxlP-dep_Trfase"/>
</dbReference>
<dbReference type="NCBIfam" id="TIGR04350">
    <property type="entry name" value="C_S_lyase_PatB"/>
    <property type="match status" value="1"/>
</dbReference>
<dbReference type="SUPFAM" id="SSF53383">
    <property type="entry name" value="PLP-dependent transferases"/>
    <property type="match status" value="1"/>
</dbReference>
<evidence type="ECO:0000259" key="6">
    <source>
        <dbReference type="Pfam" id="PF00155"/>
    </source>
</evidence>
<evidence type="ECO:0000256" key="2">
    <source>
        <dbReference type="ARBA" id="ARBA00012224"/>
    </source>
</evidence>
<evidence type="ECO:0000256" key="1">
    <source>
        <dbReference type="ARBA" id="ARBA00001933"/>
    </source>
</evidence>
<evidence type="ECO:0000313" key="8">
    <source>
        <dbReference type="Proteomes" id="UP000032544"/>
    </source>
</evidence>
<dbReference type="PATRIC" id="fig|1544798.3.peg.3469"/>
<dbReference type="GO" id="GO:0047804">
    <property type="term" value="F:cysteine-S-conjugate beta-lyase activity"/>
    <property type="evidence" value="ECO:0007669"/>
    <property type="project" value="UniProtKB-EC"/>
</dbReference>
<dbReference type="PANTHER" id="PTHR43525:SF1">
    <property type="entry name" value="PROTEIN MALY"/>
    <property type="match status" value="1"/>
</dbReference>
<dbReference type="Pfam" id="PF00155">
    <property type="entry name" value="Aminotran_1_2"/>
    <property type="match status" value="1"/>
</dbReference>
<gene>
    <name evidence="7" type="ORF">LH29_16515</name>
</gene>
<dbReference type="InterPro" id="IPR004839">
    <property type="entry name" value="Aminotransferase_I/II_large"/>
</dbReference>
<dbReference type="EC" id="4.4.1.13" evidence="2"/>
<feature type="domain" description="Aminotransferase class I/classII large" evidence="6">
    <location>
        <begin position="37"/>
        <end position="384"/>
    </location>
</feature>
<evidence type="ECO:0000256" key="5">
    <source>
        <dbReference type="ARBA" id="ARBA00037974"/>
    </source>
</evidence>
<dbReference type="GO" id="GO:0030170">
    <property type="term" value="F:pyridoxal phosphate binding"/>
    <property type="evidence" value="ECO:0007669"/>
    <property type="project" value="InterPro"/>
</dbReference>
<evidence type="ECO:0000256" key="3">
    <source>
        <dbReference type="ARBA" id="ARBA00022898"/>
    </source>
</evidence>
<comment type="cofactor">
    <cofactor evidence="1">
        <name>pyridoxal 5'-phosphate</name>
        <dbReference type="ChEBI" id="CHEBI:597326"/>
    </cofactor>
</comment>
<evidence type="ECO:0000256" key="4">
    <source>
        <dbReference type="ARBA" id="ARBA00023239"/>
    </source>
</evidence>
<dbReference type="Gene3D" id="3.40.640.10">
    <property type="entry name" value="Type I PLP-dependent aspartate aminotransferase-like (Major domain)"/>
    <property type="match status" value="1"/>
</dbReference>
<dbReference type="CDD" id="cd00609">
    <property type="entry name" value="AAT_like"/>
    <property type="match status" value="1"/>
</dbReference>
<protein>
    <recommendedName>
        <fullName evidence="2">cysteine-S-conjugate beta-lyase</fullName>
        <ecNumber evidence="2">4.4.1.13</ecNumber>
    </recommendedName>
</protein>